<sequence>MKFNWSYNYR</sequence>
<protein>
    <submittedName>
        <fullName evidence="1">Uncharacterized protein</fullName>
    </submittedName>
</protein>
<organism evidence="1 2">
    <name type="scientific">Colletotrichum gloeosporioides (strain Cg-14)</name>
    <name type="common">Anthracnose fungus</name>
    <name type="synonym">Glomerella cingulata</name>
    <dbReference type="NCBI Taxonomy" id="1237896"/>
    <lineage>
        <taxon>Eukaryota</taxon>
        <taxon>Fungi</taxon>
        <taxon>Dikarya</taxon>
        <taxon>Ascomycota</taxon>
        <taxon>Pezizomycotina</taxon>
        <taxon>Sordariomycetes</taxon>
        <taxon>Hypocreomycetidae</taxon>
        <taxon>Glomerellales</taxon>
        <taxon>Glomerellaceae</taxon>
        <taxon>Colletotrichum</taxon>
        <taxon>Colletotrichum gloeosporioides species complex</taxon>
    </lineage>
</organism>
<gene>
    <name evidence="1" type="ORF">CGLO_18343</name>
</gene>
<dbReference type="HOGENOM" id="CLU_3438376_0_0_1"/>
<comment type="caution">
    <text evidence="1">The sequence shown here is derived from an EMBL/GenBank/DDBJ whole genome shotgun (WGS) entry which is preliminary data.</text>
</comment>
<reference evidence="2" key="1">
    <citation type="journal article" date="2013" name="Mol. Plant Microbe Interact.">
        <title>Global aspects of pacC regulation of pathogenicity genes in Colletotrichum gloeosporioides as revealed by transcriptome analysis.</title>
        <authorList>
            <person name="Alkan N."/>
            <person name="Meng X."/>
            <person name="Friedlander G."/>
            <person name="Reuveni E."/>
            <person name="Sukno S."/>
            <person name="Sherman A."/>
            <person name="Thon M."/>
            <person name="Fluhr R."/>
            <person name="Prusky D."/>
        </authorList>
    </citation>
    <scope>NUCLEOTIDE SEQUENCE [LARGE SCALE GENOMIC DNA]</scope>
    <source>
        <strain evidence="2">Cg-14</strain>
    </source>
</reference>
<proteinExistence type="predicted"/>
<evidence type="ECO:0000313" key="1">
    <source>
        <dbReference type="EMBL" id="EQB43070.1"/>
    </source>
</evidence>
<dbReference type="EMBL" id="AMYD01004507">
    <property type="protein sequence ID" value="EQB43070.1"/>
    <property type="molecule type" value="Genomic_DNA"/>
</dbReference>
<dbReference type="Proteomes" id="UP000015530">
    <property type="component" value="Unassembled WGS sequence"/>
</dbReference>
<evidence type="ECO:0000313" key="2">
    <source>
        <dbReference type="Proteomes" id="UP000015530"/>
    </source>
</evidence>
<name>T0L4D4_COLGC</name>
<accession>T0L4D4</accession>